<feature type="domain" description="Trimeric autotransporter adhesin YadA-like head" evidence="12">
    <location>
        <begin position="2745"/>
        <end position="2769"/>
    </location>
</feature>
<evidence type="ECO:0000259" key="11">
    <source>
        <dbReference type="Pfam" id="PF03895"/>
    </source>
</evidence>
<evidence type="ECO:0000256" key="1">
    <source>
        <dbReference type="ARBA" id="ARBA00004241"/>
    </source>
</evidence>
<feature type="domain" description="Trimeric autotransporter adhesin YadA-like stalk" evidence="13">
    <location>
        <begin position="1362"/>
        <end position="1399"/>
    </location>
</feature>
<feature type="domain" description="Trimeric autotransporter adhesin YadA-like stalk" evidence="13">
    <location>
        <begin position="517"/>
        <end position="551"/>
    </location>
</feature>
<dbReference type="InterPro" id="IPR008640">
    <property type="entry name" value="Adhesin_Head_dom"/>
</dbReference>
<keyword evidence="9" id="KW-0472">Membrane</keyword>
<feature type="domain" description="Trimeric autotransporter adhesin YadA-like stalk" evidence="13">
    <location>
        <begin position="2265"/>
        <end position="2301"/>
    </location>
</feature>
<dbReference type="InterPro" id="IPR045584">
    <property type="entry name" value="Pilin-like"/>
</dbReference>
<dbReference type="Pfam" id="PF05658">
    <property type="entry name" value="YadA_head"/>
    <property type="match status" value="3"/>
</dbReference>
<comment type="similarity">
    <text evidence="3">Belongs to the autotransporter-2 (AT-2) (TC 1.B.40) family.</text>
</comment>
<dbReference type="GO" id="GO:0009279">
    <property type="term" value="C:cell outer membrane"/>
    <property type="evidence" value="ECO:0007669"/>
    <property type="project" value="UniProtKB-SubCell"/>
</dbReference>
<evidence type="ECO:0000256" key="9">
    <source>
        <dbReference type="ARBA" id="ARBA00023136"/>
    </source>
</evidence>
<feature type="domain" description="Trimeric autotransporter adhesin YadA-like C-terminal membrane anchor" evidence="11">
    <location>
        <begin position="2822"/>
        <end position="2880"/>
    </location>
</feature>
<sequence length="2880" mass="291464">MNKTYRLVFSRRTGTWVAVAEICTGQGKAGRSRCGAALKRASVLLCGGAALCLASLCNPAFAGFSDGGGTGCPSQYTFKMMIAYGTDAIAGQGEGCSGWNVHEAPVAIGAYSIATANFDTALGAYAAAGEKGKNDKWNTAIGTHAFASHAGTGLGASTRAVGDFSAAVGHWAQAEAEQSLALGYRSKATSKWSVALGAHSTTSDPTGTKGVDINGVAYSFAGVSPEGTVSVGTPDYSRTITNVAAGRINETSLDAINGSQLSATNRALSEVNTDLSTFKIRISSGLTSAELNVSSLSSGINSLSTALRPAIVAFENTVHYDDAARQSVTLGDAVARHPVLVRNVADAQDATDAVNLRQLLNTNGTVRSLSTGVDSLSKDMSSLSTGLNMAMGLATDLERMARYDDDTHEKLTLGRTQSARAVKLTNVADGMEPSDAVTTRQLNLTDGRVASLSTGADSLSSGVSALFTGVSELSSGLSSGLSTIGALAGQARGAVLYDDDSQASVTLGHLLSLTPVKLTNVADGVDASDAVTVGQLSVTTKSVRSLSTSTALLTTGMSSLSTGMGKISALVSDMSNVVHYDDDDQESVTFGNLLSMKPVTLTNVADGTGLSDAVTVRQLSQTNSHVNSLSSGAAATTKKIGSLSTGLRKMVALTAGIETSVQYDDDTQESVTFGNLVSTKPVILANVAEGVNPTDAVNMRQMSATNRNVGLLSTGMAALSRHVSSLSTGLSDIAELQGDVLDVVKYDNAIHSSVTLGGRVTKGAVKLTNVADAERENDAVNFGQLSATTRDVTSLSSGLSTTQSNLALLSSGTQHAITYDDTTRELATLGGVGAKPVKLTNLADGENVTDAVTFGQLRATKSHVASVASHLDSRVGSLSTGMATLADGALTLAESLTSLSTSFDSHAGSVSTGLSTTNSHIASLARDLDGRVSSLSSGVATLADGALTLAESLTSLSTSFDSHAGSVSTGLSTANSHIASLTSDLDGRVVSLSTSFNAHAGSLSTGLSAMSSSLALLSGGMQHAVAYDTETRERVTLGGAEAKPVKLTNLADGENATDAVTFGQLSATKSHIASVASDLDGRVVSLSTGALTFVEGLTSLSTSFESHAVSLSTGAVTLAESLTSLSTSFDSHASSLSTGAVTLAESMTSLSTSFDSHASSLSTGLSTMSSNLALLSGGIQHAITYDDETRERVTLGGAQAKPVKLTNLADGENATDAVTFGQLSATKSHMASLTSDLDGRVVSLSTGAVTFAESLTSLSTSFESHAVSLSTGAVTLAESLTSLSTSFDSHASSLSTGAVTLAESMTSLSTSFDSHASSLSTGLSTMSSNLALLSGGVQHAITYDDETRERVTLGGAQAKPVKLTNLADGENATDAVTFGQLSAAKSQIASLTSDLDGRVGSLSSGVATLADGALTLAESLSSLSTSFDSHAGSVSTGLSTTNSHIASLTSDLDGRVGSLSSGVATLANGALTLAESLTSLSTSFDSHASSLSTGAVTLSESMISLSTSFDSHAISLSTGLSTMSSNLALLSGGIEHAITYDDEKRERATLGGAQAKPVKLTNLADGQSTTDAVTFGQLSTTNSHIASLTGNLVSHVDSLSTGVLSLAQGLTSLSTGFENRALSLSTSVETHAGSLSSGLSTMESNLALLSSGMPHTITYDDTTRERVTLGGAQAKPVKLTNLADGENTTDAVTFGQLSTTNSHITSLTGNLVSNVDSLSTGAMALTEGLTSLSAGLSQMAELASATENFVQFDDERRLKVTLGGRRATKPVSLTNVADGTKATDAVTVRQLSVTNSNVMQMSTGMANFETNVASLSTGVSEIDSTVDVLVSEIAVAVQYDNAAKTKLRLGGLSKTPVSLGNVADGLRPNDAVNAAQLGVTNSNVASLSTGLASLIVPSVQLRSGKGRKHRTFILGGVPTTGENNADGPVTLTNVADGFNPDDVASYRQLMATNSNVGSLSTGMIAVGARVDSLSTGLGHIQQSVGAIETGAVLYDDTTHATLTLGGTTAKPSVRILNVADGVEPSDAVNFRQLSDVNDQSASQIALVDDHVAQFSATVDAHLDSLSTGLKALASLSSGAGSGVVYDGDRRDKVTFGDSGVAPVALTNVADGAHRFDAVNFGQLSTTNNNVLQLSTGMTAFEDSLGSLTSMLGSIDGTVEKLVSEAAVAVQYDTPNRTKLRLGGLTKTPVLVANVAAGVAPTDAVNAGQLAATNSDVASLSTGLAGLITPDTALRSGHDVRHPKLLLGGRAALHSDGSPAPVTLDNVADGEHAGEAVNFGQLSATNSHMGSISTSIDRQVGSLSTGLRKIEKLAGEADNGVFYDDASHSTLTLGDTVTATPVTLTNLADGAKPSDAVTFRQLSATNRSVDALSTGLLATHEHMRSLSTGMTRAEKRLTTLESNSDDYVGYDGQARDTLTLGDTVSRRAVRVRNVAEGVEAGDAVNVAQLSQTNRNVGSLSTGLDLSRRTLTSLASDVEHSARYDDASRSQLTLGGAGATAPVTLTNLADGKRPADAVNYGQLSETNSHVSSLSTGLSKLASMSPSGSQAVRYDDPMHARVTLGGADARNGVVLGNLAAGVAGTDAVNVSQLQATDSRVTSLSTAASTGISDALSAVSRLASRLGEGTEASSSPVAPGEAGVPAVPVESMVKASTRRMLGAPAAQPAPTGVSYVGVNDNGAPKGNLRGDGASGKRATAIGIDAVASGESSVALGESARASGAKVTAIGHSAAATQAGAVALGDGAMASGANAVAIGANAVASEPGTVSIGAPGTERRLTHLAPGRRPTDAATVGQLAGMQAGIDQVAKRAYSGIAAATALAMIPEVDPGKRVALGVGTATFQGRAATSIGASVRFTDNLKARLGVGISGQGNTYAAGVSYQW</sequence>
<feature type="domain" description="Trimeric autotransporter adhesin YadA-like stalk" evidence="13">
    <location>
        <begin position="423"/>
        <end position="463"/>
    </location>
</feature>
<dbReference type="Pfam" id="PF03895">
    <property type="entry name" value="YadA_anchor"/>
    <property type="match status" value="1"/>
</dbReference>
<keyword evidence="4" id="KW-0813">Transport</keyword>
<dbReference type="InterPro" id="IPR024973">
    <property type="entry name" value="ESPR"/>
</dbReference>
<evidence type="ECO:0000256" key="7">
    <source>
        <dbReference type="ARBA" id="ARBA00022729"/>
    </source>
</evidence>
<dbReference type="InterPro" id="IPR008635">
    <property type="entry name" value="Coiled_stalk_dom"/>
</dbReference>
<dbReference type="GO" id="GO:0015031">
    <property type="term" value="P:protein transport"/>
    <property type="evidence" value="ECO:0007669"/>
    <property type="project" value="UniProtKB-KW"/>
</dbReference>
<evidence type="ECO:0000256" key="5">
    <source>
        <dbReference type="ARBA" id="ARBA00022452"/>
    </source>
</evidence>
<dbReference type="Gene3D" id="1.20.5.170">
    <property type="match status" value="1"/>
</dbReference>
<feature type="domain" description="Trimeric autotransporter adhesin YadA-like stalk" evidence="13">
    <location>
        <begin position="240"/>
        <end position="274"/>
    </location>
</feature>
<feature type="domain" description="Trimeric autotransporter adhesin YadA-like stalk" evidence="13">
    <location>
        <begin position="1931"/>
        <end position="1961"/>
    </location>
</feature>
<feature type="domain" description="Trimeric autotransporter adhesin YadA-like stalk" evidence="13">
    <location>
        <begin position="2775"/>
        <end position="2816"/>
    </location>
</feature>
<dbReference type="InterPro" id="IPR005594">
    <property type="entry name" value="YadA_C"/>
</dbReference>
<dbReference type="Gene3D" id="2.150.10.10">
    <property type="entry name" value="Serralysin-like metalloprotease, C-terminal"/>
    <property type="match status" value="11"/>
</dbReference>
<keyword evidence="8" id="KW-0653">Protein transport</keyword>
<dbReference type="Pfam" id="PF13018">
    <property type="entry name" value="ESPR"/>
    <property type="match status" value="1"/>
</dbReference>
<gene>
    <name evidence="15" type="primary">sadA</name>
    <name evidence="15" type="ORF">PMO31116_03788</name>
</gene>
<dbReference type="SUPFAM" id="SSF54523">
    <property type="entry name" value="Pili subunits"/>
    <property type="match status" value="1"/>
</dbReference>
<evidence type="ECO:0000256" key="8">
    <source>
        <dbReference type="ARBA" id="ARBA00022927"/>
    </source>
</evidence>
<feature type="domain" description="Trimeric autotransporter adhesin YadA-like stalk" evidence="13">
    <location>
        <begin position="838"/>
        <end position="875"/>
    </location>
</feature>
<feature type="domain" description="Trimeric autotransporter adhesin YadA-like stalk" evidence="13">
    <location>
        <begin position="1204"/>
        <end position="1241"/>
    </location>
</feature>
<evidence type="ECO:0000256" key="6">
    <source>
        <dbReference type="ARBA" id="ARBA00022692"/>
    </source>
</evidence>
<keyword evidence="6" id="KW-0812">Transmembrane</keyword>
<feature type="domain" description="Trimeric autotransporter adhesin YadA-like stalk" evidence="13">
    <location>
        <begin position="1678"/>
        <end position="1718"/>
    </location>
</feature>
<keyword evidence="16" id="KW-1185">Reference proteome</keyword>
<feature type="domain" description="Trimeric autotransporter adhesin YadA-like stalk" evidence="13">
    <location>
        <begin position="2574"/>
        <end position="2610"/>
    </location>
</feature>
<feature type="domain" description="Trimeric autotransporter adhesin YadA-like stalk" evidence="13">
    <location>
        <begin position="1046"/>
        <end position="1083"/>
    </location>
</feature>
<feature type="domain" description="Trimeric autotransporter adhesin YadA-like stalk" evidence="13">
    <location>
        <begin position="2430"/>
        <end position="2462"/>
    </location>
</feature>
<proteinExistence type="inferred from homology"/>
<keyword evidence="7" id="KW-0732">Signal</keyword>
<feature type="domain" description="Trimeric autotransporter adhesin YadA-like stalk" evidence="13">
    <location>
        <begin position="2503"/>
        <end position="2536"/>
    </location>
</feature>
<accession>A0A5E4XDI1</accession>
<evidence type="ECO:0000259" key="12">
    <source>
        <dbReference type="Pfam" id="PF05658"/>
    </source>
</evidence>
<evidence type="ECO:0000313" key="15">
    <source>
        <dbReference type="EMBL" id="VVE34471.1"/>
    </source>
</evidence>
<dbReference type="Pfam" id="PF05662">
    <property type="entry name" value="YadA_stalk"/>
    <property type="match status" value="25"/>
</dbReference>
<feature type="domain" description="Trimeric autotransporter adhesin YadA-like head" evidence="12">
    <location>
        <begin position="160"/>
        <end position="186"/>
    </location>
</feature>
<keyword evidence="5" id="KW-1134">Transmembrane beta strand</keyword>
<dbReference type="Proteomes" id="UP000368474">
    <property type="component" value="Unassembled WGS sequence"/>
</dbReference>
<evidence type="ECO:0000259" key="13">
    <source>
        <dbReference type="Pfam" id="PF05662"/>
    </source>
</evidence>
<evidence type="ECO:0000256" key="3">
    <source>
        <dbReference type="ARBA" id="ARBA00005848"/>
    </source>
</evidence>
<reference evidence="15 16" key="1">
    <citation type="submission" date="2019-08" db="EMBL/GenBank/DDBJ databases">
        <authorList>
            <person name="Peeters C."/>
        </authorList>
    </citation>
    <scope>NUCLEOTIDE SEQUENCE [LARGE SCALE GENOMIC DNA]</scope>
    <source>
        <strain evidence="15 16">LMG 31116</strain>
    </source>
</reference>
<feature type="domain" description="Trimeric autotransporter adhesin YadA-like stalk" evidence="13">
    <location>
        <begin position="1559"/>
        <end position="1597"/>
    </location>
</feature>
<dbReference type="Gene3D" id="6.10.250.2040">
    <property type="match status" value="3"/>
</dbReference>
<dbReference type="Gene3D" id="3.30.1300.30">
    <property type="entry name" value="GSPII I/J protein-like"/>
    <property type="match status" value="1"/>
</dbReference>
<evidence type="ECO:0000256" key="4">
    <source>
        <dbReference type="ARBA" id="ARBA00022448"/>
    </source>
</evidence>
<evidence type="ECO:0000259" key="14">
    <source>
        <dbReference type="Pfam" id="PF13018"/>
    </source>
</evidence>
<dbReference type="GO" id="GO:0009986">
    <property type="term" value="C:cell surface"/>
    <property type="evidence" value="ECO:0007669"/>
    <property type="project" value="UniProtKB-SubCell"/>
</dbReference>
<dbReference type="EMBL" id="CABPSD010000012">
    <property type="protein sequence ID" value="VVE34471.1"/>
    <property type="molecule type" value="Genomic_DNA"/>
</dbReference>
<feature type="domain" description="Trimeric autotransporter adhesin YadA-like stalk" evidence="13">
    <location>
        <begin position="766"/>
        <end position="805"/>
    </location>
</feature>
<feature type="domain" description="Trimeric autotransporter adhesin YadA-like stalk" evidence="13">
    <location>
        <begin position="1773"/>
        <end position="1800"/>
    </location>
</feature>
<feature type="domain" description="Trimeric autotransporter adhesin YadA-like stalk" evidence="13">
    <location>
        <begin position="2106"/>
        <end position="2134"/>
    </location>
</feature>
<evidence type="ECO:0000256" key="2">
    <source>
        <dbReference type="ARBA" id="ARBA00004442"/>
    </source>
</evidence>
<feature type="domain" description="Trimeric autotransporter adhesin YadA-like stalk" evidence="13">
    <location>
        <begin position="601"/>
        <end position="638"/>
    </location>
</feature>
<organism evidence="15 16">
    <name type="scientific">Pandoraea morbifera</name>
    <dbReference type="NCBI Taxonomy" id="2508300"/>
    <lineage>
        <taxon>Bacteria</taxon>
        <taxon>Pseudomonadati</taxon>
        <taxon>Pseudomonadota</taxon>
        <taxon>Betaproteobacteria</taxon>
        <taxon>Burkholderiales</taxon>
        <taxon>Burkholderiaceae</taxon>
        <taxon>Pandoraea</taxon>
    </lineage>
</organism>
<feature type="domain" description="Trimeric autotransporter adhesin YadA-like stalk" evidence="13">
    <location>
        <begin position="343"/>
        <end position="378"/>
    </location>
</feature>
<feature type="domain" description="Trimeric autotransporter adhesin YadA-like stalk" evidence="13">
    <location>
        <begin position="1861"/>
        <end position="1895"/>
    </location>
</feature>
<evidence type="ECO:0000313" key="16">
    <source>
        <dbReference type="Proteomes" id="UP000368474"/>
    </source>
</evidence>
<keyword evidence="10" id="KW-0998">Cell outer membrane</keyword>
<dbReference type="InterPro" id="IPR011049">
    <property type="entry name" value="Serralysin-like_metalloprot_C"/>
</dbReference>
<feature type="domain" description="ESPR" evidence="14">
    <location>
        <begin position="1"/>
        <end position="44"/>
    </location>
</feature>
<feature type="domain" description="Trimeric autotransporter adhesin YadA-like stalk" evidence="13">
    <location>
        <begin position="2343"/>
        <end position="2373"/>
    </location>
</feature>
<feature type="domain" description="Trimeric autotransporter adhesin YadA-like stalk" evidence="13">
    <location>
        <begin position="2192"/>
        <end position="2229"/>
    </location>
</feature>
<name>A0A5E4XDI1_9BURK</name>
<comment type="subcellular location">
    <subcellularLocation>
        <location evidence="2">Cell outer membrane</location>
    </subcellularLocation>
    <subcellularLocation>
        <location evidence="1">Cell surface</location>
    </subcellularLocation>
</comment>
<feature type="domain" description="Trimeric autotransporter adhesin YadA-like stalk" evidence="13">
    <location>
        <begin position="2014"/>
        <end position="2049"/>
    </location>
</feature>
<feature type="domain" description="Trimeric autotransporter adhesin YadA-like stalk" evidence="13">
    <location>
        <begin position="686"/>
        <end position="710"/>
    </location>
</feature>
<protein>
    <submittedName>
        <fullName evidence="15">Autotransporter adhesin SadA</fullName>
    </submittedName>
</protein>
<evidence type="ECO:0000256" key="10">
    <source>
        <dbReference type="ARBA" id="ARBA00023237"/>
    </source>
</evidence>
<dbReference type="SUPFAM" id="SSF101967">
    <property type="entry name" value="Adhesin YadA, collagen-binding domain"/>
    <property type="match status" value="6"/>
</dbReference>
<feature type="domain" description="Trimeric autotransporter adhesin YadA-like head" evidence="12">
    <location>
        <begin position="2689"/>
        <end position="2712"/>
    </location>
</feature>